<dbReference type="AlphaFoldDB" id="A0AAJ0F898"/>
<organism evidence="2 3">
    <name type="scientific">Echria macrotheca</name>
    <dbReference type="NCBI Taxonomy" id="438768"/>
    <lineage>
        <taxon>Eukaryota</taxon>
        <taxon>Fungi</taxon>
        <taxon>Dikarya</taxon>
        <taxon>Ascomycota</taxon>
        <taxon>Pezizomycotina</taxon>
        <taxon>Sordariomycetes</taxon>
        <taxon>Sordariomycetidae</taxon>
        <taxon>Sordariales</taxon>
        <taxon>Schizotheciaceae</taxon>
        <taxon>Echria</taxon>
    </lineage>
</organism>
<feature type="region of interest" description="Disordered" evidence="1">
    <location>
        <begin position="263"/>
        <end position="298"/>
    </location>
</feature>
<gene>
    <name evidence="2" type="ORF">QBC47DRAFT_265132</name>
</gene>
<dbReference type="EMBL" id="MU839840">
    <property type="protein sequence ID" value="KAK1751935.1"/>
    <property type="molecule type" value="Genomic_DNA"/>
</dbReference>
<dbReference type="Proteomes" id="UP001239445">
    <property type="component" value="Unassembled WGS sequence"/>
</dbReference>
<feature type="non-terminal residue" evidence="2">
    <location>
        <position position="374"/>
    </location>
</feature>
<keyword evidence="3" id="KW-1185">Reference proteome</keyword>
<reference evidence="2" key="1">
    <citation type="submission" date="2023-06" db="EMBL/GenBank/DDBJ databases">
        <title>Genome-scale phylogeny and comparative genomics of the fungal order Sordariales.</title>
        <authorList>
            <consortium name="Lawrence Berkeley National Laboratory"/>
            <person name="Hensen N."/>
            <person name="Bonometti L."/>
            <person name="Westerberg I."/>
            <person name="Brannstrom I.O."/>
            <person name="Guillou S."/>
            <person name="Cros-Aarteil S."/>
            <person name="Calhoun S."/>
            <person name="Haridas S."/>
            <person name="Kuo A."/>
            <person name="Mondo S."/>
            <person name="Pangilinan J."/>
            <person name="Riley R."/>
            <person name="Labutti K."/>
            <person name="Andreopoulos B."/>
            <person name="Lipzen A."/>
            <person name="Chen C."/>
            <person name="Yanf M."/>
            <person name="Daum C."/>
            <person name="Ng V."/>
            <person name="Clum A."/>
            <person name="Steindorff A."/>
            <person name="Ohm R."/>
            <person name="Martin F."/>
            <person name="Silar P."/>
            <person name="Natvig D."/>
            <person name="Lalanne C."/>
            <person name="Gautier V."/>
            <person name="Ament-Velasquez S.L."/>
            <person name="Kruys A."/>
            <person name="Hutchinson M.I."/>
            <person name="Powell A.J."/>
            <person name="Barry K."/>
            <person name="Miller A.N."/>
            <person name="Grigoriev I.V."/>
            <person name="Debuchy R."/>
            <person name="Gladieux P."/>
            <person name="Thoren M.H."/>
            <person name="Johannesson H."/>
        </authorList>
    </citation>
    <scope>NUCLEOTIDE SEQUENCE</scope>
    <source>
        <strain evidence="2">PSN4</strain>
    </source>
</reference>
<evidence type="ECO:0000313" key="3">
    <source>
        <dbReference type="Proteomes" id="UP001239445"/>
    </source>
</evidence>
<protein>
    <submittedName>
        <fullName evidence="2">Uncharacterized protein</fullName>
    </submittedName>
</protein>
<comment type="caution">
    <text evidence="2">The sequence shown here is derived from an EMBL/GenBank/DDBJ whole genome shotgun (WGS) entry which is preliminary data.</text>
</comment>
<evidence type="ECO:0000256" key="1">
    <source>
        <dbReference type="SAM" id="MobiDB-lite"/>
    </source>
</evidence>
<name>A0AAJ0F898_9PEZI</name>
<accession>A0AAJ0F898</accession>
<proteinExistence type="predicted"/>
<feature type="non-terminal residue" evidence="2">
    <location>
        <position position="1"/>
    </location>
</feature>
<evidence type="ECO:0000313" key="2">
    <source>
        <dbReference type="EMBL" id="KAK1751935.1"/>
    </source>
</evidence>
<sequence length="374" mass="41438">DCVRSRWHARDSYTRTSVLLLSWADDDLQVKSEIRQLRSLFQDSFNYEVCEWELPSGPGVYLKTVNRVGDFAAQYGGEGTLLIIYYGGHGYLDMARPTAGPIWAASAGRDRESRRGRSSGLSPILAEQDGDVLLIFDCCQAVPSIVRSRGKGVVSAISATGFESGTLGVAPEPGVHSFTHSLVDELAASANLFRSSANPRPISDIELHVNMVNRLRQHPPSVQREADGSLRRDRNNFVCFEPQHRRTPHHQFLSSGRDPKPIYLKPAIQKPSNSPDSGIDPGSAHDANPNPPPPIRTKPAPMVLIRVMLSGDDFDVESWASWVLRCPQAAVDVRIEGQWGSFSILQIIRLPLHVWDLMPRHPAVFFLGFVTTDN</sequence>